<reference evidence="3" key="1">
    <citation type="submission" date="2015-04" db="UniProtKB">
        <authorList>
            <consortium name="EnsemblPlants"/>
        </authorList>
    </citation>
    <scope>IDENTIFICATION</scope>
</reference>
<dbReference type="GO" id="GO:0016491">
    <property type="term" value="F:oxidoreductase activity"/>
    <property type="evidence" value="ECO:0007669"/>
    <property type="project" value="UniProtKB-KW"/>
</dbReference>
<evidence type="ECO:0000256" key="1">
    <source>
        <dbReference type="ARBA" id="ARBA00022857"/>
    </source>
</evidence>
<dbReference type="InterPro" id="IPR020904">
    <property type="entry name" value="Sc_DH/Rdtase_CS"/>
</dbReference>
<evidence type="ECO:0000313" key="3">
    <source>
        <dbReference type="EnsemblPlants" id="OMERI01G39750.1"/>
    </source>
</evidence>
<dbReference type="PRINTS" id="PR00080">
    <property type="entry name" value="SDRFAMILY"/>
</dbReference>
<dbReference type="SUPFAM" id="SSF51735">
    <property type="entry name" value="NAD(P)-binding Rossmann-fold domains"/>
    <property type="match status" value="3"/>
</dbReference>
<protein>
    <submittedName>
        <fullName evidence="3">Uncharacterized protein</fullName>
    </submittedName>
</protein>
<proteinExistence type="predicted"/>
<name>A0A0E0CCK2_9ORYZ</name>
<dbReference type="Proteomes" id="UP000008021">
    <property type="component" value="Chromosome 1"/>
</dbReference>
<dbReference type="Gramene" id="OMERI01G39750.1">
    <property type="protein sequence ID" value="OMERI01G39750.1"/>
    <property type="gene ID" value="OMERI01G39750"/>
</dbReference>
<sequence length="699" mass="72843">MAASTPAASRERRWSLAGKTALVTGGTKGIGYRVRSPPPPRAIVEELAGFGVRVHTGRRRKGSSVSYSEKEACLGWALCVQEEDRIYFGALELEHKSRMAAASRARRWSLAGKTALVTGGTKGIGRAIVEELAGFGVRVHTCSRHDADLQDCLRRWNAADGGGLGGGAAAPVTASVCDVSVRGDREALVAAARAALGGRLDILVNNVGQTLFGAAAACAAEDYARIMSTNLESCFHLAQLAHPLLLGTASSASVVNISSVAGFIAYPALSVYSATKGAMNQLTRSLAAEWARDGIRVNCVAPGGVRTDIAGSSGVALEPGAARAMAEREAARVAMGRIGEPEEVASLVAFLCMPAASYITGQVICVDESVLSRGRLEECRGRRRKGSSVSYSEKEACLGWALCVQEEDRIYFGALELEHKSRMAAASRARRWSLAGKTALVTGGTKGIGRAIVEELAGFGVRVHTCSRHDADLQDCLRRWNAAGDGGGAAALVTGSVCDVSVRGDREALVAAARAALGGRLDMLVNNAGQVVVGPAAETAPEEYARLMATNLESCFHLAQLAHPLLRDAAAGGGAAASVVNISSTAAFYAAPHLAVYSATKGGMNQLTRCLAAEWARDGVRVNAVAPGATRTDICDTSGVALGEETRRRLADAGAMDRVPIRRIGEPEEVAAAVVFLCMPAASYITGQVICVDGGRTLL</sequence>
<keyword evidence="2" id="KW-0560">Oxidoreductase</keyword>
<dbReference type="InterPro" id="IPR036291">
    <property type="entry name" value="NAD(P)-bd_dom_sf"/>
</dbReference>
<evidence type="ECO:0000256" key="2">
    <source>
        <dbReference type="ARBA" id="ARBA00023002"/>
    </source>
</evidence>
<dbReference type="PANTHER" id="PTHR42898">
    <property type="entry name" value="TROPINONE REDUCTASE"/>
    <property type="match status" value="1"/>
</dbReference>
<dbReference type="Pfam" id="PF13561">
    <property type="entry name" value="adh_short_C2"/>
    <property type="match status" value="2"/>
</dbReference>
<dbReference type="AlphaFoldDB" id="A0A0E0CCK2"/>
<dbReference type="STRING" id="40149.A0A0E0CCK2"/>
<dbReference type="InterPro" id="IPR045000">
    <property type="entry name" value="TR"/>
</dbReference>
<dbReference type="EnsemblPlants" id="OMERI01G39750.1">
    <property type="protein sequence ID" value="OMERI01G39750.1"/>
    <property type="gene ID" value="OMERI01G39750"/>
</dbReference>
<dbReference type="HOGENOM" id="CLU_010194_50_1_1"/>
<evidence type="ECO:0000313" key="4">
    <source>
        <dbReference type="Proteomes" id="UP000008021"/>
    </source>
</evidence>
<dbReference type="InterPro" id="IPR002347">
    <property type="entry name" value="SDR_fam"/>
</dbReference>
<keyword evidence="4" id="KW-1185">Reference proteome</keyword>
<dbReference type="eggNOG" id="KOG0725">
    <property type="taxonomic scope" value="Eukaryota"/>
</dbReference>
<dbReference type="FunFam" id="3.40.50.720:FF:000084">
    <property type="entry name" value="Short-chain dehydrogenase reductase"/>
    <property type="match status" value="2"/>
</dbReference>
<dbReference type="Gene3D" id="3.40.50.720">
    <property type="entry name" value="NAD(P)-binding Rossmann-like Domain"/>
    <property type="match status" value="3"/>
</dbReference>
<accession>A0A0E0CCK2</accession>
<dbReference type="PANTHER" id="PTHR42898:SF5">
    <property type="entry name" value="OS01G0930900 PROTEIN"/>
    <property type="match status" value="1"/>
</dbReference>
<organism evidence="3">
    <name type="scientific">Oryza meridionalis</name>
    <dbReference type="NCBI Taxonomy" id="40149"/>
    <lineage>
        <taxon>Eukaryota</taxon>
        <taxon>Viridiplantae</taxon>
        <taxon>Streptophyta</taxon>
        <taxon>Embryophyta</taxon>
        <taxon>Tracheophyta</taxon>
        <taxon>Spermatophyta</taxon>
        <taxon>Magnoliopsida</taxon>
        <taxon>Liliopsida</taxon>
        <taxon>Poales</taxon>
        <taxon>Poaceae</taxon>
        <taxon>BOP clade</taxon>
        <taxon>Oryzoideae</taxon>
        <taxon>Oryzeae</taxon>
        <taxon>Oryzinae</taxon>
        <taxon>Oryza</taxon>
    </lineage>
</organism>
<dbReference type="PRINTS" id="PR00081">
    <property type="entry name" value="GDHRDH"/>
</dbReference>
<dbReference type="PROSITE" id="PS00061">
    <property type="entry name" value="ADH_SHORT"/>
    <property type="match status" value="2"/>
</dbReference>
<keyword evidence="1" id="KW-0521">NADP</keyword>
<reference evidence="3" key="2">
    <citation type="submission" date="2018-05" db="EMBL/GenBank/DDBJ databases">
        <title>OmerRS3 (Oryza meridionalis Reference Sequence Version 3).</title>
        <authorList>
            <person name="Zhang J."/>
            <person name="Kudrna D."/>
            <person name="Lee S."/>
            <person name="Talag J."/>
            <person name="Welchert J."/>
            <person name="Wing R.A."/>
        </authorList>
    </citation>
    <scope>NUCLEOTIDE SEQUENCE [LARGE SCALE GENOMIC DNA]</scope>
    <source>
        <strain evidence="3">cv. OR44</strain>
    </source>
</reference>